<protein>
    <submittedName>
        <fullName evidence="1">Uncharacterized protein</fullName>
    </submittedName>
</protein>
<accession>A0ABW0HB40</accession>
<keyword evidence="2" id="KW-1185">Reference proteome</keyword>
<reference evidence="2" key="1">
    <citation type="journal article" date="2019" name="Int. J. Syst. Evol. Microbiol.">
        <title>The Global Catalogue of Microorganisms (GCM) 10K type strain sequencing project: providing services to taxonomists for standard genome sequencing and annotation.</title>
        <authorList>
            <consortium name="The Broad Institute Genomics Platform"/>
            <consortium name="The Broad Institute Genome Sequencing Center for Infectious Disease"/>
            <person name="Wu L."/>
            <person name="Ma J."/>
        </authorList>
    </citation>
    <scope>NUCLEOTIDE SEQUENCE [LARGE SCALE GENOMIC DNA]</scope>
    <source>
        <strain evidence="2">CGMCC 1.16326</strain>
    </source>
</reference>
<evidence type="ECO:0000313" key="2">
    <source>
        <dbReference type="Proteomes" id="UP001596104"/>
    </source>
</evidence>
<organism evidence="1 2">
    <name type="scientific">Bosea vestrisii</name>
    <dbReference type="NCBI Taxonomy" id="151416"/>
    <lineage>
        <taxon>Bacteria</taxon>
        <taxon>Pseudomonadati</taxon>
        <taxon>Pseudomonadota</taxon>
        <taxon>Alphaproteobacteria</taxon>
        <taxon>Hyphomicrobiales</taxon>
        <taxon>Boseaceae</taxon>
        <taxon>Bosea</taxon>
    </lineage>
</organism>
<dbReference type="RefSeq" id="WP_377009500.1">
    <property type="nucleotide sequence ID" value="NZ_JBHSLV010000030.1"/>
</dbReference>
<comment type="caution">
    <text evidence="1">The sequence shown here is derived from an EMBL/GenBank/DDBJ whole genome shotgun (WGS) entry which is preliminary data.</text>
</comment>
<dbReference type="Proteomes" id="UP001596104">
    <property type="component" value="Unassembled WGS sequence"/>
</dbReference>
<gene>
    <name evidence="1" type="ORF">ACFPPC_16720</name>
</gene>
<dbReference type="EMBL" id="JBHSLV010000030">
    <property type="protein sequence ID" value="MFC5394286.1"/>
    <property type="molecule type" value="Genomic_DNA"/>
</dbReference>
<name>A0ABW0HB40_9HYPH</name>
<proteinExistence type="predicted"/>
<sequence>MEVRIADDRTFLIARDERKPQALALIRSLRKPLPAGWRFDRDEANERAP</sequence>
<evidence type="ECO:0000313" key="1">
    <source>
        <dbReference type="EMBL" id="MFC5394286.1"/>
    </source>
</evidence>